<dbReference type="EMBL" id="FUYJ01000004">
    <property type="protein sequence ID" value="SKA99906.1"/>
    <property type="molecule type" value="Genomic_DNA"/>
</dbReference>
<gene>
    <name evidence="1" type="ORF">SAMN04244570_2357</name>
</gene>
<dbReference type="Proteomes" id="UP000190042">
    <property type="component" value="Unassembled WGS sequence"/>
</dbReference>
<sequence length="79" mass="8485">MQLDVIKGGDGCLAPTGVGRLAIKAPFAFTASLKRPEGLAVAAGCHGFCKELIVQAQFKVRTQSRRGVIDFNFGRDTFE</sequence>
<protein>
    <submittedName>
        <fullName evidence="1">Uncharacterized protein</fullName>
    </submittedName>
</protein>
<evidence type="ECO:0000313" key="1">
    <source>
        <dbReference type="EMBL" id="SKA99906.1"/>
    </source>
</evidence>
<evidence type="ECO:0000313" key="2">
    <source>
        <dbReference type="Proteomes" id="UP000190042"/>
    </source>
</evidence>
<organism evidence="1 2">
    <name type="scientific">Sporosarcina newyorkensis</name>
    <dbReference type="NCBI Taxonomy" id="759851"/>
    <lineage>
        <taxon>Bacteria</taxon>
        <taxon>Bacillati</taxon>
        <taxon>Bacillota</taxon>
        <taxon>Bacilli</taxon>
        <taxon>Bacillales</taxon>
        <taxon>Caryophanaceae</taxon>
        <taxon>Sporosarcina</taxon>
    </lineage>
</organism>
<keyword evidence="2" id="KW-1185">Reference proteome</keyword>
<name>A0A1T4YDQ3_9BACL</name>
<accession>A0A1T4YDQ3</accession>
<proteinExistence type="predicted"/>
<reference evidence="2" key="1">
    <citation type="submission" date="2017-02" db="EMBL/GenBank/DDBJ databases">
        <authorList>
            <person name="Varghese N."/>
            <person name="Submissions S."/>
        </authorList>
    </citation>
    <scope>NUCLEOTIDE SEQUENCE [LARGE SCALE GENOMIC DNA]</scope>
    <source>
        <strain evidence="2">DSM 23966</strain>
    </source>
</reference>
<dbReference type="AlphaFoldDB" id="A0A1T4YDQ3"/>